<reference evidence="2" key="1">
    <citation type="journal article" date="2019" name="Int. J. Syst. Evol. Microbiol.">
        <title>The Global Catalogue of Microorganisms (GCM) 10K type strain sequencing project: providing services to taxonomists for standard genome sequencing and annotation.</title>
        <authorList>
            <consortium name="The Broad Institute Genomics Platform"/>
            <consortium name="The Broad Institute Genome Sequencing Center for Infectious Disease"/>
            <person name="Wu L."/>
            <person name="Ma J."/>
        </authorList>
    </citation>
    <scope>NUCLEOTIDE SEQUENCE [LARGE SCALE GENOMIC DNA]</scope>
    <source>
        <strain evidence="2">CGMCC 4.7367</strain>
    </source>
</reference>
<dbReference type="EMBL" id="BNAR01000005">
    <property type="protein sequence ID" value="GHH42120.1"/>
    <property type="molecule type" value="Genomic_DNA"/>
</dbReference>
<gene>
    <name evidence="1" type="ORF">GCM10017774_37860</name>
</gene>
<accession>A0ABQ3MHY1</accession>
<keyword evidence="2" id="KW-1185">Reference proteome</keyword>
<name>A0ABQ3MHY1_9PSEU</name>
<organism evidence="1 2">
    <name type="scientific">Lentzea cavernae</name>
    <dbReference type="NCBI Taxonomy" id="2020703"/>
    <lineage>
        <taxon>Bacteria</taxon>
        <taxon>Bacillati</taxon>
        <taxon>Actinomycetota</taxon>
        <taxon>Actinomycetes</taxon>
        <taxon>Pseudonocardiales</taxon>
        <taxon>Pseudonocardiaceae</taxon>
        <taxon>Lentzea</taxon>
    </lineage>
</organism>
<protein>
    <submittedName>
        <fullName evidence="1">Uncharacterized protein</fullName>
    </submittedName>
</protein>
<proteinExistence type="predicted"/>
<evidence type="ECO:0000313" key="2">
    <source>
        <dbReference type="Proteomes" id="UP000605568"/>
    </source>
</evidence>
<comment type="caution">
    <text evidence="1">The sequence shown here is derived from an EMBL/GenBank/DDBJ whole genome shotgun (WGS) entry which is preliminary data.</text>
</comment>
<dbReference type="Proteomes" id="UP000605568">
    <property type="component" value="Unassembled WGS sequence"/>
</dbReference>
<sequence>MFVAFAGKSICRFCGRDNGSTELTDGVNFVWPDGLLHYVEDHNVRLPTEVTAAMAVPHYPWTSTS</sequence>
<evidence type="ECO:0000313" key="1">
    <source>
        <dbReference type="EMBL" id="GHH42120.1"/>
    </source>
</evidence>